<proteinExistence type="predicted"/>
<sequence>MARHHQLTAYIEVLDQNANEYNNANQSQISVSSEISSSILNNSFYMKSTSSAINGPLDNFAFH</sequence>
<reference evidence="1" key="1">
    <citation type="submission" date="2021-06" db="EMBL/GenBank/DDBJ databases">
        <authorList>
            <person name="Kallberg Y."/>
            <person name="Tangrot J."/>
            <person name="Rosling A."/>
        </authorList>
    </citation>
    <scope>NUCLEOTIDE SEQUENCE</scope>
    <source>
        <strain evidence="1">FL130A</strain>
    </source>
</reference>
<organism evidence="1 2">
    <name type="scientific">Ambispora leptoticha</name>
    <dbReference type="NCBI Taxonomy" id="144679"/>
    <lineage>
        <taxon>Eukaryota</taxon>
        <taxon>Fungi</taxon>
        <taxon>Fungi incertae sedis</taxon>
        <taxon>Mucoromycota</taxon>
        <taxon>Glomeromycotina</taxon>
        <taxon>Glomeromycetes</taxon>
        <taxon>Archaeosporales</taxon>
        <taxon>Ambisporaceae</taxon>
        <taxon>Ambispora</taxon>
    </lineage>
</organism>
<name>A0A9N8VY92_9GLOM</name>
<accession>A0A9N8VY92</accession>
<protein>
    <submittedName>
        <fullName evidence="1">13076_t:CDS:1</fullName>
    </submittedName>
</protein>
<keyword evidence="2" id="KW-1185">Reference proteome</keyword>
<dbReference type="EMBL" id="CAJVPS010000238">
    <property type="protein sequence ID" value="CAG8468508.1"/>
    <property type="molecule type" value="Genomic_DNA"/>
</dbReference>
<gene>
    <name evidence="1" type="ORF">ALEPTO_LOCUS1896</name>
</gene>
<evidence type="ECO:0000313" key="1">
    <source>
        <dbReference type="EMBL" id="CAG8468508.1"/>
    </source>
</evidence>
<comment type="caution">
    <text evidence="1">The sequence shown here is derived from an EMBL/GenBank/DDBJ whole genome shotgun (WGS) entry which is preliminary data.</text>
</comment>
<evidence type="ECO:0000313" key="2">
    <source>
        <dbReference type="Proteomes" id="UP000789508"/>
    </source>
</evidence>
<dbReference type="Proteomes" id="UP000789508">
    <property type="component" value="Unassembled WGS sequence"/>
</dbReference>
<dbReference type="AlphaFoldDB" id="A0A9N8VY92"/>